<sequence>MGVPVIIGLAMIFAGMALAGWIAYTVVQQRRDERRRSAD</sequence>
<dbReference type="EMBL" id="CAFBNO010000017">
    <property type="protein sequence ID" value="CAB4953151.1"/>
    <property type="molecule type" value="Genomic_DNA"/>
</dbReference>
<proteinExistence type="predicted"/>
<keyword evidence="1" id="KW-0472">Membrane</keyword>
<dbReference type="AlphaFoldDB" id="A0A6J7KCR1"/>
<reference evidence="2" key="1">
    <citation type="submission" date="2020-05" db="EMBL/GenBank/DDBJ databases">
        <authorList>
            <person name="Chiriac C."/>
            <person name="Salcher M."/>
            <person name="Ghai R."/>
            <person name="Kavagutti S V."/>
        </authorList>
    </citation>
    <scope>NUCLEOTIDE SEQUENCE</scope>
</reference>
<accession>A0A6J7KCR1</accession>
<feature type="transmembrane region" description="Helical" evidence="1">
    <location>
        <begin position="6"/>
        <end position="27"/>
    </location>
</feature>
<evidence type="ECO:0000256" key="1">
    <source>
        <dbReference type="SAM" id="Phobius"/>
    </source>
</evidence>
<name>A0A6J7KCR1_9ZZZZ</name>
<protein>
    <submittedName>
        <fullName evidence="2">Unannotated protein</fullName>
    </submittedName>
</protein>
<organism evidence="2">
    <name type="scientific">freshwater metagenome</name>
    <dbReference type="NCBI Taxonomy" id="449393"/>
    <lineage>
        <taxon>unclassified sequences</taxon>
        <taxon>metagenomes</taxon>
        <taxon>ecological metagenomes</taxon>
    </lineage>
</organism>
<evidence type="ECO:0000313" key="2">
    <source>
        <dbReference type="EMBL" id="CAB4953151.1"/>
    </source>
</evidence>
<gene>
    <name evidence="2" type="ORF">UFOPK3837_00568</name>
</gene>
<keyword evidence="1" id="KW-0812">Transmembrane</keyword>
<keyword evidence="1" id="KW-1133">Transmembrane helix</keyword>